<feature type="compositionally biased region" description="Basic and acidic residues" evidence="1">
    <location>
        <begin position="333"/>
        <end position="352"/>
    </location>
</feature>
<reference evidence="2" key="1">
    <citation type="journal article" date="2019" name="Sci. Rep.">
        <title>Draft genome of Tanacetum cinerariifolium, the natural source of mosquito coil.</title>
        <authorList>
            <person name="Yamashiro T."/>
            <person name="Shiraishi A."/>
            <person name="Satake H."/>
            <person name="Nakayama K."/>
        </authorList>
    </citation>
    <scope>NUCLEOTIDE SEQUENCE</scope>
</reference>
<organism evidence="2">
    <name type="scientific">Tanacetum cinerariifolium</name>
    <name type="common">Dalmatian daisy</name>
    <name type="synonym">Chrysanthemum cinerariifolium</name>
    <dbReference type="NCBI Taxonomy" id="118510"/>
    <lineage>
        <taxon>Eukaryota</taxon>
        <taxon>Viridiplantae</taxon>
        <taxon>Streptophyta</taxon>
        <taxon>Embryophyta</taxon>
        <taxon>Tracheophyta</taxon>
        <taxon>Spermatophyta</taxon>
        <taxon>Magnoliopsida</taxon>
        <taxon>eudicotyledons</taxon>
        <taxon>Gunneridae</taxon>
        <taxon>Pentapetalae</taxon>
        <taxon>asterids</taxon>
        <taxon>campanulids</taxon>
        <taxon>Asterales</taxon>
        <taxon>Asteraceae</taxon>
        <taxon>Asteroideae</taxon>
        <taxon>Anthemideae</taxon>
        <taxon>Anthemidinae</taxon>
        <taxon>Tanacetum</taxon>
    </lineage>
</organism>
<evidence type="ECO:0000313" key="2">
    <source>
        <dbReference type="EMBL" id="GEY97943.1"/>
    </source>
</evidence>
<dbReference type="AlphaFoldDB" id="A0A699I057"/>
<sequence>MLFDCMLRNLNNVSGRFLMYPRFIQTFLDKQLDGLPTHEEKYDVSFHIKKVFANMKRIGKGFSGKKTSLFPTMVGPNQVQMGEGSVQPTDTQHTPTFDMPPLNPKKTQKPRQTKKKNTKVSQPKDELKRTKTAQQIKIDGLERRVKKLEKKNRSRTHKLKRLYKVGLTTRMLIDTVVDAAQVTTTIADVPVSAAKTIVNIAPTTTTESTKTNVKLLHNNLRFKTMVKEKLIEEHVKLKKRGQILFDEEVARKLQEEIYEQERLVGERARHEEEANSALIKTWEDIQAKVNVDYQLAERLQAKEQEQLTNVEKAKLFMKFMKKKDEAETAQESSSKRAGDELDQERSKKQKVEDDKEFEELKRCLEIIPDDEDDVTIDATPLSTNKLLKNFDREDLEVLWKLVKERFVKTIPVDHMDSFLMHNLMTMFEHHLEDNVWKIQQGLAKVKI</sequence>
<protein>
    <submittedName>
        <fullName evidence="2">Uncharacterized protein</fullName>
    </submittedName>
</protein>
<accession>A0A699I057</accession>
<name>A0A699I057_TANCI</name>
<feature type="compositionally biased region" description="Basic residues" evidence="1">
    <location>
        <begin position="106"/>
        <end position="118"/>
    </location>
</feature>
<comment type="caution">
    <text evidence="2">The sequence shown here is derived from an EMBL/GenBank/DDBJ whole genome shotgun (WGS) entry which is preliminary data.</text>
</comment>
<feature type="compositionally biased region" description="Polar residues" evidence="1">
    <location>
        <begin position="76"/>
        <end position="95"/>
    </location>
</feature>
<feature type="region of interest" description="Disordered" evidence="1">
    <location>
        <begin position="326"/>
        <end position="352"/>
    </location>
</feature>
<gene>
    <name evidence="2" type="ORF">Tci_469917</name>
</gene>
<proteinExistence type="predicted"/>
<dbReference type="EMBL" id="BKCJ010228504">
    <property type="protein sequence ID" value="GEY97943.1"/>
    <property type="molecule type" value="Genomic_DNA"/>
</dbReference>
<feature type="region of interest" description="Disordered" evidence="1">
    <location>
        <begin position="76"/>
        <end position="132"/>
    </location>
</feature>
<evidence type="ECO:0000256" key="1">
    <source>
        <dbReference type="SAM" id="MobiDB-lite"/>
    </source>
</evidence>